<dbReference type="AlphaFoldDB" id="A0A066UJF1"/>
<evidence type="ECO:0000313" key="3">
    <source>
        <dbReference type="Proteomes" id="UP000035860"/>
    </source>
</evidence>
<feature type="compositionally biased region" description="Polar residues" evidence="1">
    <location>
        <begin position="69"/>
        <end position="79"/>
    </location>
</feature>
<proteinExistence type="predicted"/>
<dbReference type="Proteomes" id="UP000035860">
    <property type="component" value="Unassembled WGS sequence"/>
</dbReference>
<dbReference type="PROSITE" id="PS51257">
    <property type="entry name" value="PROKAR_LIPOPROTEIN"/>
    <property type="match status" value="1"/>
</dbReference>
<dbReference type="EMBL" id="AOMT01000043">
    <property type="protein sequence ID" value="KDN24358.1"/>
    <property type="molecule type" value="Genomic_DNA"/>
</dbReference>
<accession>A0A066UJF1</accession>
<sequence length="92" mass="9932">MNYMTKIGVALVALSIALTGCSTTKNWLGKRNNGSLDYQQSQKIDPIKLPANQATAEFTPLYQTPNLGASPINLTNDSGKQYELPKPPTAAH</sequence>
<evidence type="ECO:0008006" key="4">
    <source>
        <dbReference type="Google" id="ProtNLM"/>
    </source>
</evidence>
<evidence type="ECO:0000313" key="2">
    <source>
        <dbReference type="EMBL" id="KDN24358.1"/>
    </source>
</evidence>
<dbReference type="OrthoDB" id="6650023at2"/>
<evidence type="ECO:0000256" key="1">
    <source>
        <dbReference type="SAM" id="MobiDB-lite"/>
    </source>
</evidence>
<dbReference type="eggNOG" id="ENOG5034BRU">
    <property type="taxonomic scope" value="Bacteria"/>
</dbReference>
<feature type="region of interest" description="Disordered" evidence="1">
    <location>
        <begin position="69"/>
        <end position="92"/>
    </location>
</feature>
<name>A0A066UJF1_9GAMM</name>
<reference evidence="2 3" key="1">
    <citation type="journal article" date="2014" name="Genome Announc.">
        <title>Draft Genome Sequence of Moraxella bovoculi Strain 237T (ATCC BAA-1259T) Isolated from a Calf with Infectious Bovine Keratoconjunctivitis.</title>
        <authorList>
            <person name="Calcutt M.J."/>
            <person name="Foecking M.F."/>
            <person name="Martin N.T."/>
            <person name="Mhlanga-Mutangadura T."/>
            <person name="Reilly T.J."/>
        </authorList>
    </citation>
    <scope>NUCLEOTIDE SEQUENCE [LARGE SCALE GENOMIC DNA]</scope>
    <source>
        <strain evidence="2 3">237</strain>
    </source>
</reference>
<gene>
    <name evidence="2" type="ORF">MBO_09438</name>
</gene>
<dbReference type="GeneID" id="301976294"/>
<keyword evidence="3" id="KW-1185">Reference proteome</keyword>
<organism evidence="2 3">
    <name type="scientific">Moraxella bovoculi 237</name>
    <dbReference type="NCBI Taxonomy" id="743974"/>
    <lineage>
        <taxon>Bacteria</taxon>
        <taxon>Pseudomonadati</taxon>
        <taxon>Pseudomonadota</taxon>
        <taxon>Gammaproteobacteria</taxon>
        <taxon>Moraxellales</taxon>
        <taxon>Moraxellaceae</taxon>
        <taxon>Moraxella</taxon>
    </lineage>
</organism>
<comment type="caution">
    <text evidence="2">The sequence shown here is derived from an EMBL/GenBank/DDBJ whole genome shotgun (WGS) entry which is preliminary data.</text>
</comment>
<protein>
    <recommendedName>
        <fullName evidence="4">Lipoprotein</fullName>
    </recommendedName>
</protein>
<dbReference type="RefSeq" id="WP_036367049.1">
    <property type="nucleotide sequence ID" value="NZ_AOMT01000043.1"/>
</dbReference>